<dbReference type="Gene3D" id="3.60.15.10">
    <property type="entry name" value="Ribonuclease Z/Hydroxyacylglutathione hydrolase-like"/>
    <property type="match status" value="1"/>
</dbReference>
<dbReference type="InterPro" id="IPR036866">
    <property type="entry name" value="RibonucZ/Hydroxyglut_hydro"/>
</dbReference>
<dbReference type="PANTHER" id="PTHR42967:SF1">
    <property type="entry name" value="MBL FOLD METALLO-HYDROLASE"/>
    <property type="match status" value="1"/>
</dbReference>
<evidence type="ECO:0000313" key="2">
    <source>
        <dbReference type="Proteomes" id="UP000229894"/>
    </source>
</evidence>
<name>A0A2M7BV36_9BACT</name>
<sequence length="221" mass="24801">MFAFYYFMTISWYGHSCFKITNQGGRLTIITDPFDKSIGLNPPRGNADIVTISHDHYDHNNVQAISGHPFVVDGPGEYEIKEVKIIGCLSYHDKKQGQEKGLNTIYLMEVDKIRICHLGDLGQERLTEKQLEAVGQVDILIIPVGGAYTIGPAEAVKVVEQTEPHLIIPMHYKLPGLKIKLAGLADFLKEMGLDKKMAVDKLTLKKKDLIGKEMEVVVFKY</sequence>
<dbReference type="PANTHER" id="PTHR42967">
    <property type="entry name" value="METAL DEPENDENT HYDROLASE"/>
    <property type="match status" value="1"/>
</dbReference>
<gene>
    <name evidence="1" type="ORF">COS49_00540</name>
</gene>
<evidence type="ECO:0008006" key="3">
    <source>
        <dbReference type="Google" id="ProtNLM"/>
    </source>
</evidence>
<dbReference type="Proteomes" id="UP000229894">
    <property type="component" value="Unassembled WGS sequence"/>
</dbReference>
<comment type="caution">
    <text evidence="1">The sequence shown here is derived from an EMBL/GenBank/DDBJ whole genome shotgun (WGS) entry which is preliminary data.</text>
</comment>
<dbReference type="EMBL" id="PEUX01000012">
    <property type="protein sequence ID" value="PIV10433.1"/>
    <property type="molecule type" value="Genomic_DNA"/>
</dbReference>
<dbReference type="SUPFAM" id="SSF56281">
    <property type="entry name" value="Metallo-hydrolase/oxidoreductase"/>
    <property type="match status" value="1"/>
</dbReference>
<evidence type="ECO:0000313" key="1">
    <source>
        <dbReference type="EMBL" id="PIV10433.1"/>
    </source>
</evidence>
<accession>A0A2M7BV36</accession>
<reference evidence="2" key="1">
    <citation type="submission" date="2017-09" db="EMBL/GenBank/DDBJ databases">
        <title>Depth-based differentiation of microbial function through sediment-hosted aquifers and enrichment of novel symbionts in the deep terrestrial subsurface.</title>
        <authorList>
            <person name="Probst A.J."/>
            <person name="Ladd B."/>
            <person name="Jarett J.K."/>
            <person name="Geller-Mcgrath D.E."/>
            <person name="Sieber C.M.K."/>
            <person name="Emerson J.B."/>
            <person name="Anantharaman K."/>
            <person name="Thomas B.C."/>
            <person name="Malmstrom R."/>
            <person name="Stieglmeier M."/>
            <person name="Klingl A."/>
            <person name="Woyke T."/>
            <person name="Ryan C.M."/>
            <person name="Banfield J.F."/>
        </authorList>
    </citation>
    <scope>NUCLEOTIDE SEQUENCE [LARGE SCALE GENOMIC DNA]</scope>
</reference>
<organism evidence="1 2">
    <name type="scientific">Candidatus Portnoybacteria bacterium CG03_land_8_20_14_0_80_41_10</name>
    <dbReference type="NCBI Taxonomy" id="1974808"/>
    <lineage>
        <taxon>Bacteria</taxon>
        <taxon>Candidatus Portnoyibacteriota</taxon>
    </lineage>
</organism>
<proteinExistence type="predicted"/>
<dbReference type="Pfam" id="PF13483">
    <property type="entry name" value="Lactamase_B_3"/>
    <property type="match status" value="1"/>
</dbReference>
<dbReference type="AlphaFoldDB" id="A0A2M7BV36"/>
<protein>
    <recommendedName>
        <fullName evidence="3">Lactamase</fullName>
    </recommendedName>
</protein>